<dbReference type="EnsemblPlants" id="ORUFI10G12300.1">
    <property type="protein sequence ID" value="ORUFI10G12300.1"/>
    <property type="gene ID" value="ORUFI10G12300"/>
</dbReference>
<keyword evidence="3" id="KW-1185">Reference proteome</keyword>
<proteinExistence type="predicted"/>
<sequence length="183" mass="19556">MSATSSISSAPPPELPYRSALPELISLVRIATDGSSPISSARADLSHVPGTSKSVGTEEGGATQDGQKYRSSKTDRFLFKDEPHEGLRAGATHSARNVNGSCLCLEIAHRRVTERRRIWGREAADKGGGVASDLKLDCRRGLYKRGWEELERGAGCVALEEANAAKKMGRWRCGGESSGSNGI</sequence>
<organism evidence="2 3">
    <name type="scientific">Oryza rufipogon</name>
    <name type="common">Brownbeard rice</name>
    <name type="synonym">Asian wild rice</name>
    <dbReference type="NCBI Taxonomy" id="4529"/>
    <lineage>
        <taxon>Eukaryota</taxon>
        <taxon>Viridiplantae</taxon>
        <taxon>Streptophyta</taxon>
        <taxon>Embryophyta</taxon>
        <taxon>Tracheophyta</taxon>
        <taxon>Spermatophyta</taxon>
        <taxon>Magnoliopsida</taxon>
        <taxon>Liliopsida</taxon>
        <taxon>Poales</taxon>
        <taxon>Poaceae</taxon>
        <taxon>BOP clade</taxon>
        <taxon>Oryzoideae</taxon>
        <taxon>Oryzeae</taxon>
        <taxon>Oryzinae</taxon>
        <taxon>Oryza</taxon>
    </lineage>
</organism>
<evidence type="ECO:0000256" key="1">
    <source>
        <dbReference type="SAM" id="MobiDB-lite"/>
    </source>
</evidence>
<evidence type="ECO:0000313" key="2">
    <source>
        <dbReference type="EnsemblPlants" id="ORUFI10G12300.1"/>
    </source>
</evidence>
<evidence type="ECO:0000313" key="3">
    <source>
        <dbReference type="Proteomes" id="UP000008022"/>
    </source>
</evidence>
<reference evidence="3" key="1">
    <citation type="submission" date="2013-06" db="EMBL/GenBank/DDBJ databases">
        <authorList>
            <person name="Zhao Q."/>
        </authorList>
    </citation>
    <scope>NUCLEOTIDE SEQUENCE</scope>
    <source>
        <strain evidence="3">cv. W1943</strain>
    </source>
</reference>
<name>A0A0E0QZT1_ORYRU</name>
<accession>A0A0E0QZT1</accession>
<dbReference type="Gramene" id="ORUFI10G12300.1">
    <property type="protein sequence ID" value="ORUFI10G12300.1"/>
    <property type="gene ID" value="ORUFI10G12300"/>
</dbReference>
<dbReference type="Proteomes" id="UP000008022">
    <property type="component" value="Unassembled WGS sequence"/>
</dbReference>
<reference evidence="2" key="2">
    <citation type="submission" date="2015-06" db="UniProtKB">
        <authorList>
            <consortium name="EnsemblPlants"/>
        </authorList>
    </citation>
    <scope>IDENTIFICATION</scope>
</reference>
<protein>
    <submittedName>
        <fullName evidence="2">Uncharacterized protein</fullName>
    </submittedName>
</protein>
<dbReference type="AlphaFoldDB" id="A0A0E0QZT1"/>
<dbReference type="HOGENOM" id="CLU_1589083_0_0_1"/>
<feature type="region of interest" description="Disordered" evidence="1">
    <location>
        <begin position="36"/>
        <end position="73"/>
    </location>
</feature>